<dbReference type="InParanoid" id="K0KP04"/>
<evidence type="ECO:0008006" key="3">
    <source>
        <dbReference type="Google" id="ProtNLM"/>
    </source>
</evidence>
<dbReference type="AlphaFoldDB" id="K0KP04"/>
<proteinExistence type="predicted"/>
<gene>
    <name evidence="1" type="ORF">BN7_3472</name>
</gene>
<dbReference type="HOGENOM" id="CLU_429723_0_0_1"/>
<keyword evidence="2" id="KW-1185">Reference proteome</keyword>
<organism evidence="1 2">
    <name type="scientific">Wickerhamomyces ciferrii (strain ATCC 14091 / BCRC 22168 / CBS 111 / JCM 3599 / NBRC 0793 / NRRL Y-1031 F-60-10)</name>
    <name type="common">Yeast</name>
    <name type="synonym">Pichia ciferrii</name>
    <dbReference type="NCBI Taxonomy" id="1206466"/>
    <lineage>
        <taxon>Eukaryota</taxon>
        <taxon>Fungi</taxon>
        <taxon>Dikarya</taxon>
        <taxon>Ascomycota</taxon>
        <taxon>Saccharomycotina</taxon>
        <taxon>Saccharomycetes</taxon>
        <taxon>Phaffomycetales</taxon>
        <taxon>Wickerhamomycetaceae</taxon>
        <taxon>Wickerhamomyces</taxon>
    </lineage>
</organism>
<name>K0KP04_WICCF</name>
<dbReference type="Proteomes" id="UP000009328">
    <property type="component" value="Unassembled WGS sequence"/>
</dbReference>
<dbReference type="EMBL" id="CAIF01000097">
    <property type="protein sequence ID" value="CCH43917.1"/>
    <property type="molecule type" value="Genomic_DNA"/>
</dbReference>
<comment type="caution">
    <text evidence="1">The sequence shown here is derived from an EMBL/GenBank/DDBJ whole genome shotgun (WGS) entry which is preliminary data.</text>
</comment>
<accession>K0KP04</accession>
<protein>
    <recommendedName>
        <fullName evidence="3">F-box domain-containing protein</fullName>
    </recommendedName>
</protein>
<sequence length="630" mass="73530">METDYLQLLKNLPFELFLRVLDNLNPIDLENFIEFIPGLYNQIKDRYKIVHWPPVVINPKHKDVFLSFEDFADNSDEFLQNISQFKGLILLNFKDFGEHQTVKGLLNEFLSLIPYQNIKFKGFKMYLNVDNVLARSYWKRHRSSIRQPFMDDFCSDILRYTPDVFQYCLLPGLKKIGTCSNFWCPKVIDCFNFTQHESSIKKGEKNHTGKFMGGLESLTLRGVLRAEVLESKVPLFPQELKLDLQSTYTPSLTNKCFQNVTELKLYHINDDIFGFVELPDLVHLEIDGKNLFKVSNLKATKLESLEIYSKLEDPSLELYNIETPQLKKLVICCETFHSAQFVTFDKLEEASIYQPLIRHNLPMIINLENKVSSPIKFVNSVKRISVSSIIPIFTNIFYPNLESLTILDGSGFAGNSKDKTQIHYFPSSVHELVFSSSVSFYKLCHSLGRPGIKKIQIIDTYFWHYGNQIPDLSSISSLYPDVEILFLQDCLLKDFKDSKNHNIKELDITLTDVSVDREILFNFEGAVFSKLRKLRIRRQEKPHDWYDSIILKGFKAPNLEELIMEYVYIPHYFSTLKFPKLRKLSMCHVSELEIVDSEVLEEVKIHRYSRYSFNRKLKAGELRNASVEFY</sequence>
<reference evidence="1 2" key="1">
    <citation type="journal article" date="2012" name="Eukaryot. Cell">
        <title>Draft genome sequence of Wickerhamomyces ciferrii NRRL Y-1031 F-60-10.</title>
        <authorList>
            <person name="Schneider J."/>
            <person name="Andrea H."/>
            <person name="Blom J."/>
            <person name="Jaenicke S."/>
            <person name="Ruckert C."/>
            <person name="Schorsch C."/>
            <person name="Szczepanowski R."/>
            <person name="Farwick M."/>
            <person name="Goesmann A."/>
            <person name="Puhler A."/>
            <person name="Schaffer S."/>
            <person name="Tauch A."/>
            <person name="Kohler T."/>
            <person name="Brinkrolf K."/>
        </authorList>
    </citation>
    <scope>NUCLEOTIDE SEQUENCE [LARGE SCALE GENOMIC DNA]</scope>
    <source>
        <strain evidence="2">ATCC 14091 / BCRC 22168 / CBS 111 / JCM 3599 / NBRC 0793 / NRRL Y-1031 F-60-10</strain>
    </source>
</reference>
<evidence type="ECO:0000313" key="2">
    <source>
        <dbReference type="Proteomes" id="UP000009328"/>
    </source>
</evidence>
<dbReference type="SUPFAM" id="SSF52058">
    <property type="entry name" value="L domain-like"/>
    <property type="match status" value="1"/>
</dbReference>
<evidence type="ECO:0000313" key="1">
    <source>
        <dbReference type="EMBL" id="CCH43917.1"/>
    </source>
</evidence>